<evidence type="ECO:0000256" key="2">
    <source>
        <dbReference type="ARBA" id="ARBA00002149"/>
    </source>
</evidence>
<dbReference type="InterPro" id="IPR001663">
    <property type="entry name" value="Rng_hydr_dOase-A"/>
</dbReference>
<evidence type="ECO:0000256" key="4">
    <source>
        <dbReference type="ARBA" id="ARBA00010848"/>
    </source>
</evidence>
<name>A0A364MTE9_STELY</name>
<dbReference type="SUPFAM" id="SSF50022">
    <property type="entry name" value="ISP domain"/>
    <property type="match status" value="1"/>
</dbReference>
<feature type="domain" description="Rieske" evidence="13">
    <location>
        <begin position="52"/>
        <end position="138"/>
    </location>
</feature>
<dbReference type="Pfam" id="PF00355">
    <property type="entry name" value="Rieske"/>
    <property type="match status" value="1"/>
</dbReference>
<dbReference type="AlphaFoldDB" id="A0A364MTE9"/>
<comment type="catalytic activity">
    <reaction evidence="12">
        <text>choline + 2 reduced [2Fe-2S]-[ferredoxin] + O2 + 2 H(+) = betaine aldehyde hydrate + 2 oxidized [2Fe-2S]-[ferredoxin] + H2O</text>
        <dbReference type="Rhea" id="RHEA:17769"/>
        <dbReference type="Rhea" id="RHEA-COMP:10000"/>
        <dbReference type="Rhea" id="RHEA-COMP:10001"/>
        <dbReference type="ChEBI" id="CHEBI:15354"/>
        <dbReference type="ChEBI" id="CHEBI:15377"/>
        <dbReference type="ChEBI" id="CHEBI:15378"/>
        <dbReference type="ChEBI" id="CHEBI:15379"/>
        <dbReference type="ChEBI" id="CHEBI:15870"/>
        <dbReference type="ChEBI" id="CHEBI:33737"/>
        <dbReference type="ChEBI" id="CHEBI:33738"/>
        <dbReference type="EC" id="1.14.15.7"/>
    </reaction>
</comment>
<evidence type="ECO:0000256" key="10">
    <source>
        <dbReference type="ARBA" id="ARBA00023004"/>
    </source>
</evidence>
<comment type="caution">
    <text evidence="14">The sequence shown here is derived from an EMBL/GenBank/DDBJ whole genome shotgun (WGS) entry which is preliminary data.</text>
</comment>
<dbReference type="InterPro" id="IPR017941">
    <property type="entry name" value="Rieske_2Fe-2S"/>
</dbReference>
<dbReference type="GO" id="GO:0051537">
    <property type="term" value="F:2 iron, 2 sulfur cluster binding"/>
    <property type="evidence" value="ECO:0007669"/>
    <property type="project" value="UniProtKB-KW"/>
</dbReference>
<dbReference type="Proteomes" id="UP000249619">
    <property type="component" value="Unassembled WGS sequence"/>
</dbReference>
<evidence type="ECO:0000256" key="12">
    <source>
        <dbReference type="ARBA" id="ARBA00049097"/>
    </source>
</evidence>
<dbReference type="PROSITE" id="PS51296">
    <property type="entry name" value="RIESKE"/>
    <property type="match status" value="1"/>
</dbReference>
<dbReference type="CDD" id="cd00680">
    <property type="entry name" value="RHO_alpha_C"/>
    <property type="match status" value="1"/>
</dbReference>
<evidence type="ECO:0000313" key="15">
    <source>
        <dbReference type="Proteomes" id="UP000249619"/>
    </source>
</evidence>
<dbReference type="EC" id="1.14.15.7" evidence="5"/>
<dbReference type="GO" id="GO:0005506">
    <property type="term" value="F:iron ion binding"/>
    <property type="evidence" value="ECO:0007669"/>
    <property type="project" value="InterPro"/>
</dbReference>
<evidence type="ECO:0000313" key="14">
    <source>
        <dbReference type="EMBL" id="RAR03003.1"/>
    </source>
</evidence>
<accession>A0A364MTE9</accession>
<dbReference type="Gene3D" id="2.102.10.10">
    <property type="entry name" value="Rieske [2Fe-2S] iron-sulphur domain"/>
    <property type="match status" value="1"/>
</dbReference>
<dbReference type="CDD" id="cd03469">
    <property type="entry name" value="Rieske_RO_Alpha_N"/>
    <property type="match status" value="1"/>
</dbReference>
<dbReference type="InterPro" id="IPR036922">
    <property type="entry name" value="Rieske_2Fe-2S_sf"/>
</dbReference>
<keyword evidence="11" id="KW-0411">Iron-sulfur</keyword>
<gene>
    <name evidence="14" type="ORF">DDE83_008376</name>
</gene>
<evidence type="ECO:0000256" key="7">
    <source>
        <dbReference type="ARBA" id="ARBA00022714"/>
    </source>
</evidence>
<comment type="cofactor">
    <cofactor evidence="1">
        <name>Fe cation</name>
        <dbReference type="ChEBI" id="CHEBI:24875"/>
    </cofactor>
</comment>
<evidence type="ECO:0000259" key="13">
    <source>
        <dbReference type="PROSITE" id="PS51296"/>
    </source>
</evidence>
<dbReference type="UniPathway" id="UPA00529">
    <property type="reaction ID" value="UER00430"/>
</dbReference>
<proteinExistence type="inferred from homology"/>
<dbReference type="GO" id="GO:0019285">
    <property type="term" value="P:glycine betaine biosynthetic process from choline"/>
    <property type="evidence" value="ECO:0007669"/>
    <property type="project" value="UniProtKB-UniPathway"/>
</dbReference>
<dbReference type="SUPFAM" id="SSF55961">
    <property type="entry name" value="Bet v1-like"/>
    <property type="match status" value="1"/>
</dbReference>
<dbReference type="InterPro" id="IPR015879">
    <property type="entry name" value="Ring_hydroxy_dOase_asu_C_dom"/>
</dbReference>
<evidence type="ECO:0000256" key="9">
    <source>
        <dbReference type="ARBA" id="ARBA00023002"/>
    </source>
</evidence>
<keyword evidence="15" id="KW-1185">Reference proteome</keyword>
<evidence type="ECO:0000256" key="6">
    <source>
        <dbReference type="ARBA" id="ARBA00014931"/>
    </source>
</evidence>
<evidence type="ECO:0000256" key="3">
    <source>
        <dbReference type="ARBA" id="ARBA00004866"/>
    </source>
</evidence>
<dbReference type="Gene3D" id="3.90.380.10">
    <property type="entry name" value="Naphthalene 1,2-dioxygenase Alpha Subunit, Chain A, domain 1"/>
    <property type="match status" value="2"/>
</dbReference>
<protein>
    <recommendedName>
        <fullName evidence="6">Choline monooxygenase, chloroplastic</fullName>
        <ecNumber evidence="5">1.14.15.7</ecNumber>
    </recommendedName>
</protein>
<comment type="function">
    <text evidence="2">Catalyzes the first step of the osmoprotectant glycine betaine synthesis.</text>
</comment>
<dbReference type="OrthoDB" id="426882at2759"/>
<dbReference type="GO" id="GO:0019133">
    <property type="term" value="F:choline monooxygenase activity"/>
    <property type="evidence" value="ECO:0007669"/>
    <property type="project" value="UniProtKB-EC"/>
</dbReference>
<reference evidence="15" key="1">
    <citation type="submission" date="2018-05" db="EMBL/GenBank/DDBJ databases">
        <title>Draft genome sequence of Stemphylium lycopersici strain CIDEFI 213.</title>
        <authorList>
            <person name="Medina R."/>
            <person name="Franco M.E.E."/>
            <person name="Lucentini C.G."/>
            <person name="Saparrat M.C.N."/>
            <person name="Balatti P.A."/>
        </authorList>
    </citation>
    <scope>NUCLEOTIDE SEQUENCE [LARGE SCALE GENOMIC DNA]</scope>
    <source>
        <strain evidence="15">CIDEFI 213</strain>
    </source>
</reference>
<dbReference type="STRING" id="183478.A0A364MTE9"/>
<dbReference type="Pfam" id="PF00848">
    <property type="entry name" value="Ring_hydroxyl_A"/>
    <property type="match status" value="1"/>
</dbReference>
<organism evidence="14 15">
    <name type="scientific">Stemphylium lycopersici</name>
    <name type="common">Tomato gray leaf spot disease fungus</name>
    <name type="synonym">Thyrospora lycopersici</name>
    <dbReference type="NCBI Taxonomy" id="183478"/>
    <lineage>
        <taxon>Eukaryota</taxon>
        <taxon>Fungi</taxon>
        <taxon>Dikarya</taxon>
        <taxon>Ascomycota</taxon>
        <taxon>Pezizomycotina</taxon>
        <taxon>Dothideomycetes</taxon>
        <taxon>Pleosporomycetidae</taxon>
        <taxon>Pleosporales</taxon>
        <taxon>Pleosporineae</taxon>
        <taxon>Pleosporaceae</taxon>
        <taxon>Stemphylium</taxon>
    </lineage>
</organism>
<dbReference type="EMBL" id="QGDH01000194">
    <property type="protein sequence ID" value="RAR03003.1"/>
    <property type="molecule type" value="Genomic_DNA"/>
</dbReference>
<evidence type="ECO:0000256" key="5">
    <source>
        <dbReference type="ARBA" id="ARBA00012763"/>
    </source>
</evidence>
<keyword evidence="9" id="KW-0560">Oxidoreductase</keyword>
<dbReference type="PANTHER" id="PTHR43756:SF5">
    <property type="entry name" value="CHOLINE MONOOXYGENASE, CHLOROPLASTIC"/>
    <property type="match status" value="1"/>
</dbReference>
<evidence type="ECO:0000256" key="8">
    <source>
        <dbReference type="ARBA" id="ARBA00022723"/>
    </source>
</evidence>
<keyword evidence="8" id="KW-0479">Metal-binding</keyword>
<evidence type="ECO:0000256" key="1">
    <source>
        <dbReference type="ARBA" id="ARBA00001962"/>
    </source>
</evidence>
<dbReference type="PRINTS" id="PR00090">
    <property type="entry name" value="RNGDIOXGNASE"/>
</dbReference>
<sequence>MSSLLNYFNFTNPAADSTPTKDSPVRALPASWYTSPAMYEMERRAIFSKRWLIMTHSSRLKKAGDWLRYTLAGFDFILMLDRSGTINAFHNVCRHRAYPVIEDEENSGNKKIIACRYHGWSYGLNGKLAKAPGYEGLEFEKEKNGLFKIHTKIDRNGFIWVNMDAGETPEVPWEESFKDVDVQERYKRVDFESYELDHTYELECAYNWKIASDNFNECYHCPTTHPDIPSFLNLDSFDSDTAAGHIQHHCTSTPEQLAKGLDVHSTYYFPFASTSASPNFLMIQRFHPRSATSTLICYEVYRNRDAADADFRLIADMYARVMREDKVLCSKAQENINRGVFVNGLLHPKYEKAPLFFQQGVREAVARHYEVEKREGREIWPARRRMVESVGVSDEDEEICRGLACGEEGGGKEVLAW</sequence>
<keyword evidence="7" id="KW-0001">2Fe-2S</keyword>
<comment type="similarity">
    <text evidence="4">Belongs to the choline monooxygenase family.</text>
</comment>
<comment type="pathway">
    <text evidence="3">Amine and polyamine biosynthesis; betaine biosynthesis via choline pathway; betaine aldehyde from choline (monooxygenase route): step 1/1.</text>
</comment>
<dbReference type="PANTHER" id="PTHR43756">
    <property type="entry name" value="CHOLINE MONOOXYGENASE, CHLOROPLASTIC"/>
    <property type="match status" value="1"/>
</dbReference>
<evidence type="ECO:0000256" key="11">
    <source>
        <dbReference type="ARBA" id="ARBA00023014"/>
    </source>
</evidence>
<keyword evidence="10" id="KW-0408">Iron</keyword>